<sequence>MIILISFQLYQDNLTADAMSLHTNLQEIGDFWKDFAELSALARTYKPIDLGQGCPNFAPSQFIKDALIQAVTSDSTHQYTNPYGHPRLANVLAKLYSRLLNRNVDSASEILITAGSSEALFCYIIGLIGAGDEVIVVQPYFPFFSVLIELAGGVAKFVTLKRPNGDGSQSASDWVLDYEELEGAFTDRTKAIIVNTPNNPIGKVFDRSELERIADLCKKWDVICLADEVYEWMVWEPKEHIRIASLPGMYERTITIGAAEKSFGVTGWQIGWAYGPPSLLKNLKKLHLLSVFNPSTPLQEAFATLFEHEEANFGEPQTHFVTMQRQLKEKMHIIMDLLKKTGMDPVMPDGGMFIVADISKLAPRTDLTAETDDYLDLRFVKWLIKKHKLLGNPMSLFYAGEDKRKNDHFIRFCFYKNEDTLQKAAEILTKLRDDLKL</sequence>
<gene>
    <name evidence="9" type="ORF">PHAECO_LOCUS10637</name>
</gene>
<dbReference type="InterPro" id="IPR004839">
    <property type="entry name" value="Aminotransferase_I/II_large"/>
</dbReference>
<evidence type="ECO:0000256" key="7">
    <source>
        <dbReference type="ARBA" id="ARBA00024016"/>
    </source>
</evidence>
<organism evidence="9 10">
    <name type="scientific">Phaedon cochleariae</name>
    <name type="common">Mustard beetle</name>
    <dbReference type="NCBI Taxonomy" id="80249"/>
    <lineage>
        <taxon>Eukaryota</taxon>
        <taxon>Metazoa</taxon>
        <taxon>Ecdysozoa</taxon>
        <taxon>Arthropoda</taxon>
        <taxon>Hexapoda</taxon>
        <taxon>Insecta</taxon>
        <taxon>Pterygota</taxon>
        <taxon>Neoptera</taxon>
        <taxon>Endopterygota</taxon>
        <taxon>Coleoptera</taxon>
        <taxon>Polyphaga</taxon>
        <taxon>Cucujiformia</taxon>
        <taxon>Chrysomeloidea</taxon>
        <taxon>Chrysomelidae</taxon>
        <taxon>Chrysomelinae</taxon>
        <taxon>Chrysomelini</taxon>
        <taxon>Phaedon</taxon>
    </lineage>
</organism>
<keyword evidence="5" id="KW-0808">Transferase</keyword>
<keyword evidence="6" id="KW-0663">Pyridoxal phosphate</keyword>
<evidence type="ECO:0000313" key="9">
    <source>
        <dbReference type="EMBL" id="CAH1175647.1"/>
    </source>
</evidence>
<dbReference type="SUPFAM" id="SSF53383">
    <property type="entry name" value="PLP-dependent transferases"/>
    <property type="match status" value="1"/>
</dbReference>
<dbReference type="Gene3D" id="3.90.1150.10">
    <property type="entry name" value="Aspartate Aminotransferase, domain 1"/>
    <property type="match status" value="1"/>
</dbReference>
<comment type="subunit">
    <text evidence="3">Homodimer.</text>
</comment>
<comment type="cofactor">
    <cofactor evidence="1">
        <name>pyridoxal 5'-phosphate</name>
        <dbReference type="ChEBI" id="CHEBI:597326"/>
    </cofactor>
</comment>
<dbReference type="PANTHER" id="PTHR43807:SF20">
    <property type="entry name" value="FI04487P"/>
    <property type="match status" value="1"/>
</dbReference>
<dbReference type="OrthoDB" id="2414662at2759"/>
<dbReference type="InterPro" id="IPR015422">
    <property type="entry name" value="PyrdxlP-dep_Trfase_small"/>
</dbReference>
<keyword evidence="10" id="KW-1185">Reference proteome</keyword>
<proteinExistence type="inferred from homology"/>
<evidence type="ECO:0000256" key="2">
    <source>
        <dbReference type="ARBA" id="ARBA00007441"/>
    </source>
</evidence>
<dbReference type="GO" id="GO:0070189">
    <property type="term" value="P:kynurenine metabolic process"/>
    <property type="evidence" value="ECO:0007669"/>
    <property type="project" value="UniProtKB-ARBA"/>
</dbReference>
<dbReference type="AlphaFoldDB" id="A0A9P0DW60"/>
<dbReference type="Gene3D" id="3.40.640.10">
    <property type="entry name" value="Type I PLP-dependent aspartate aminotransferase-like (Major domain)"/>
    <property type="match status" value="1"/>
</dbReference>
<dbReference type="Proteomes" id="UP001153737">
    <property type="component" value="Chromosome 7"/>
</dbReference>
<name>A0A9P0DW60_PHACE</name>
<reference evidence="9" key="2">
    <citation type="submission" date="2022-10" db="EMBL/GenBank/DDBJ databases">
        <authorList>
            <consortium name="ENA_rothamsted_submissions"/>
            <consortium name="culmorum"/>
            <person name="King R."/>
        </authorList>
    </citation>
    <scope>NUCLEOTIDE SEQUENCE</scope>
</reference>
<dbReference type="InterPro" id="IPR015424">
    <property type="entry name" value="PyrdxlP-dep_Trfase"/>
</dbReference>
<evidence type="ECO:0000256" key="1">
    <source>
        <dbReference type="ARBA" id="ARBA00001933"/>
    </source>
</evidence>
<dbReference type="EMBL" id="OU896713">
    <property type="protein sequence ID" value="CAH1175647.1"/>
    <property type="molecule type" value="Genomic_DNA"/>
</dbReference>
<dbReference type="GO" id="GO:0005739">
    <property type="term" value="C:mitochondrion"/>
    <property type="evidence" value="ECO:0007669"/>
    <property type="project" value="TreeGrafter"/>
</dbReference>
<dbReference type="InterPro" id="IPR051326">
    <property type="entry name" value="Kynurenine-oxoglutarate_AT"/>
</dbReference>
<dbReference type="Pfam" id="PF00155">
    <property type="entry name" value="Aminotran_1_2"/>
    <property type="match status" value="1"/>
</dbReference>
<dbReference type="InterPro" id="IPR015421">
    <property type="entry name" value="PyrdxlP-dep_Trfase_major"/>
</dbReference>
<dbReference type="FunFam" id="3.40.640.10:FF:000024">
    <property type="entry name" value="Kynurenine--oxoglutarate transaminase 3"/>
    <property type="match status" value="1"/>
</dbReference>
<comment type="similarity">
    <text evidence="2">Belongs to the class-I pyridoxal-phosphate-dependent aminotransferase family.</text>
</comment>
<keyword evidence="4" id="KW-0032">Aminotransferase</keyword>
<evidence type="ECO:0000256" key="5">
    <source>
        <dbReference type="ARBA" id="ARBA00022679"/>
    </source>
</evidence>
<feature type="domain" description="Aminotransferase class I/classII large" evidence="8">
    <location>
        <begin position="47"/>
        <end position="427"/>
    </location>
</feature>
<dbReference type="GO" id="GO:0030170">
    <property type="term" value="F:pyridoxal phosphate binding"/>
    <property type="evidence" value="ECO:0007669"/>
    <property type="project" value="InterPro"/>
</dbReference>
<accession>A0A9P0DW60</accession>
<dbReference type="PANTHER" id="PTHR43807">
    <property type="entry name" value="FI04487P"/>
    <property type="match status" value="1"/>
</dbReference>
<evidence type="ECO:0000256" key="6">
    <source>
        <dbReference type="ARBA" id="ARBA00022898"/>
    </source>
</evidence>
<evidence type="ECO:0000313" key="10">
    <source>
        <dbReference type="Proteomes" id="UP001153737"/>
    </source>
</evidence>
<reference evidence="9" key="1">
    <citation type="submission" date="2022-01" db="EMBL/GenBank/DDBJ databases">
        <authorList>
            <person name="King R."/>
        </authorList>
    </citation>
    <scope>NUCLEOTIDE SEQUENCE</scope>
</reference>
<evidence type="ECO:0000256" key="4">
    <source>
        <dbReference type="ARBA" id="ARBA00022576"/>
    </source>
</evidence>
<protein>
    <recommendedName>
        <fullName evidence="8">Aminotransferase class I/classII large domain-containing protein</fullName>
    </recommendedName>
</protein>
<dbReference type="GO" id="GO:0016212">
    <property type="term" value="F:kynurenine-oxoglutarate transaminase activity"/>
    <property type="evidence" value="ECO:0007669"/>
    <property type="project" value="TreeGrafter"/>
</dbReference>
<dbReference type="FunFam" id="3.90.1150.10:FF:000021">
    <property type="entry name" value="Kynurenine--oxoglutarate transaminase 3"/>
    <property type="match status" value="1"/>
</dbReference>
<evidence type="ECO:0000256" key="3">
    <source>
        <dbReference type="ARBA" id="ARBA00011738"/>
    </source>
</evidence>
<comment type="pathway">
    <text evidence="7">Amino-acid degradation; L-kynurenine degradation; kynurenate from L-kynurenine: step 1/2.</text>
</comment>
<evidence type="ECO:0000259" key="8">
    <source>
        <dbReference type="Pfam" id="PF00155"/>
    </source>
</evidence>
<dbReference type="CDD" id="cd00609">
    <property type="entry name" value="AAT_like"/>
    <property type="match status" value="1"/>
</dbReference>